<dbReference type="OrthoDB" id="25434at2157"/>
<feature type="transmembrane region" description="Helical" evidence="1">
    <location>
        <begin position="6"/>
        <end position="24"/>
    </location>
</feature>
<dbReference type="Proteomes" id="UP000001137">
    <property type="component" value="Chromosome"/>
</dbReference>
<keyword evidence="3" id="KW-1185">Reference proteome</keyword>
<name>A8MBG2_CALMQ</name>
<evidence type="ECO:0000313" key="3">
    <source>
        <dbReference type="Proteomes" id="UP000001137"/>
    </source>
</evidence>
<dbReference type="GeneID" id="5709153"/>
<dbReference type="eggNOG" id="arCOG10504">
    <property type="taxonomic scope" value="Archaea"/>
</dbReference>
<dbReference type="STRING" id="397948.Cmaq_1878"/>
<reference evidence="2 3" key="1">
    <citation type="submission" date="2007-10" db="EMBL/GenBank/DDBJ databases">
        <title>Complete sequence of Caldivirga maquilingensis IC-167.</title>
        <authorList>
            <consortium name="US DOE Joint Genome Institute"/>
            <person name="Copeland A."/>
            <person name="Lucas S."/>
            <person name="Lapidus A."/>
            <person name="Barry K."/>
            <person name="Glavina del Rio T."/>
            <person name="Dalin E."/>
            <person name="Tice H."/>
            <person name="Pitluck S."/>
            <person name="Saunders E."/>
            <person name="Brettin T."/>
            <person name="Bruce D."/>
            <person name="Detter J.C."/>
            <person name="Han C."/>
            <person name="Schmutz J."/>
            <person name="Larimer F."/>
            <person name="Land M."/>
            <person name="Hauser L."/>
            <person name="Kyrpides N."/>
            <person name="Ivanova N."/>
            <person name="Biddle J.F."/>
            <person name="Zhang Z."/>
            <person name="Fitz-Gibbon S.T."/>
            <person name="Lowe T.M."/>
            <person name="Saltikov C."/>
            <person name="House C.H."/>
            <person name="Richardson P."/>
        </authorList>
    </citation>
    <scope>NUCLEOTIDE SEQUENCE [LARGE SCALE GENOMIC DNA]</scope>
    <source>
        <strain evidence="3">ATCC 700844 / DSM 13496 / JCM 10307 / IC-167</strain>
    </source>
</reference>
<gene>
    <name evidence="2" type="ordered locus">Cmaq_1878</name>
</gene>
<sequence>MDVIGYVIITVALITVAGLMYYYVNYYITYNMLNVASYLESLIYNAITHDFQTAVALASLNQVTGSFQYQLTLPTATLPSQGISLQYTVTFYPGYLSNGGLGLFLNITVTLSTSSLSLTVRRSGLTVLSSEQPVIVSALNCLNSPKPVTLINPSWGTLPNPPPSCTWSGSTVMSGLAYLNITKVG</sequence>
<dbReference type="EMBL" id="CP000852">
    <property type="protein sequence ID" value="ABW02695.1"/>
    <property type="molecule type" value="Genomic_DNA"/>
</dbReference>
<dbReference type="HOGENOM" id="CLU_124809_0_0_2"/>
<evidence type="ECO:0000256" key="1">
    <source>
        <dbReference type="SAM" id="Phobius"/>
    </source>
</evidence>
<keyword evidence="1" id="KW-1133">Transmembrane helix</keyword>
<dbReference type="KEGG" id="cma:Cmaq_1878"/>
<keyword evidence="1" id="KW-0472">Membrane</keyword>
<keyword evidence="1" id="KW-0812">Transmembrane</keyword>
<proteinExistence type="predicted"/>
<dbReference type="RefSeq" id="WP_012186914.1">
    <property type="nucleotide sequence ID" value="NC_009954.1"/>
</dbReference>
<evidence type="ECO:0000313" key="2">
    <source>
        <dbReference type="EMBL" id="ABW02695.1"/>
    </source>
</evidence>
<dbReference type="AlphaFoldDB" id="A8MBG2"/>
<protein>
    <submittedName>
        <fullName evidence="2">Uncharacterized protein</fullName>
    </submittedName>
</protein>
<organism evidence="2 3">
    <name type="scientific">Caldivirga maquilingensis (strain ATCC 700844 / DSM 13496 / JCM 10307 / IC-167)</name>
    <dbReference type="NCBI Taxonomy" id="397948"/>
    <lineage>
        <taxon>Archaea</taxon>
        <taxon>Thermoproteota</taxon>
        <taxon>Thermoprotei</taxon>
        <taxon>Thermoproteales</taxon>
        <taxon>Thermoproteaceae</taxon>
        <taxon>Caldivirga</taxon>
    </lineage>
</organism>
<accession>A8MBG2</accession>